<dbReference type="PANTHER" id="PTHR10628">
    <property type="entry name" value="SIALIDASE"/>
    <property type="match status" value="1"/>
</dbReference>
<dbReference type="GO" id="GO:0016020">
    <property type="term" value="C:membrane"/>
    <property type="evidence" value="ECO:0007669"/>
    <property type="project" value="TreeGrafter"/>
</dbReference>
<keyword evidence="4" id="KW-1185">Reference proteome</keyword>
<dbReference type="EnsemblProtists" id="EOD31999">
    <property type="protein sequence ID" value="EOD31999"/>
    <property type="gene ID" value="EMIHUDRAFT_449468"/>
</dbReference>
<dbReference type="GO" id="GO:0006689">
    <property type="term" value="P:ganglioside catabolic process"/>
    <property type="evidence" value="ECO:0007669"/>
    <property type="project" value="TreeGrafter"/>
</dbReference>
<dbReference type="GeneID" id="17277272"/>
<dbReference type="HOGENOM" id="CLU_024620_1_0_1"/>
<dbReference type="Gene3D" id="2.120.10.10">
    <property type="match status" value="2"/>
</dbReference>
<dbReference type="PANTHER" id="PTHR10628:SF30">
    <property type="entry name" value="EXO-ALPHA-SIALIDASE"/>
    <property type="match status" value="1"/>
</dbReference>
<sequence length="375" mass="39820">MSALFGSVAAKLARCMPRMMLDVALKIIIRRRVSPRPPSRILSLKQVVVFGDGAPSGMYRIPSLLRLPDGTLFALCEERLERADSGSVRVVARSSSDGGSTWSALRIVASGAEIGLEMAGATVGNPCCVYDAVRDRIVLLVTVNDGSAHESAICARHARRRRVFVLFSSDGGLEWSSPSEITSAVSEDDWTWCGLLGSRFELRSHTVLSDDGEHFRKGGASPAAETNESTVASEQLSDPLPAGCHACLLAVPGGVLYSGPAGKASALGLGGSVARFWREELYSLLRKKLSGRGHAKGSSAFWEGRHTLQLRFSPDGLDWAAPPLTIHAGPAAYSCAEALGGAASGVGVLFEAGESRPDETIRFCRVPPSWPCAEN</sequence>
<dbReference type="KEGG" id="ehx:EMIHUDRAFT_449468"/>
<evidence type="ECO:0000313" key="4">
    <source>
        <dbReference type="Proteomes" id="UP000013827"/>
    </source>
</evidence>
<evidence type="ECO:0000256" key="1">
    <source>
        <dbReference type="SAM" id="MobiDB-lite"/>
    </source>
</evidence>
<accession>A0A0D3K8B4</accession>
<dbReference type="Proteomes" id="UP000013827">
    <property type="component" value="Unassembled WGS sequence"/>
</dbReference>
<reference evidence="3" key="2">
    <citation type="submission" date="2024-10" db="UniProtKB">
        <authorList>
            <consortium name="EnsemblProtists"/>
        </authorList>
    </citation>
    <scope>IDENTIFICATION</scope>
</reference>
<dbReference type="Pfam" id="PF13088">
    <property type="entry name" value="BNR_2"/>
    <property type="match status" value="1"/>
</dbReference>
<dbReference type="PaxDb" id="2903-EOD31999"/>
<proteinExistence type="predicted"/>
<dbReference type="GO" id="GO:0009313">
    <property type="term" value="P:oligosaccharide catabolic process"/>
    <property type="evidence" value="ECO:0007669"/>
    <property type="project" value="TreeGrafter"/>
</dbReference>
<protein>
    <recommendedName>
        <fullName evidence="2">Sialidase domain-containing protein</fullName>
    </recommendedName>
</protein>
<feature type="region of interest" description="Disordered" evidence="1">
    <location>
        <begin position="213"/>
        <end position="232"/>
    </location>
</feature>
<dbReference type="InterPro" id="IPR011040">
    <property type="entry name" value="Sialidase"/>
</dbReference>
<dbReference type="GO" id="GO:0005737">
    <property type="term" value="C:cytoplasm"/>
    <property type="evidence" value="ECO:0007669"/>
    <property type="project" value="TreeGrafter"/>
</dbReference>
<dbReference type="RefSeq" id="XP_005784428.1">
    <property type="nucleotide sequence ID" value="XM_005784371.1"/>
</dbReference>
<dbReference type="InterPro" id="IPR026856">
    <property type="entry name" value="Sialidase_fam"/>
</dbReference>
<organism evidence="3 4">
    <name type="scientific">Emiliania huxleyi (strain CCMP1516)</name>
    <dbReference type="NCBI Taxonomy" id="280463"/>
    <lineage>
        <taxon>Eukaryota</taxon>
        <taxon>Haptista</taxon>
        <taxon>Haptophyta</taxon>
        <taxon>Prymnesiophyceae</taxon>
        <taxon>Isochrysidales</taxon>
        <taxon>Noelaerhabdaceae</taxon>
        <taxon>Emiliania</taxon>
    </lineage>
</organism>
<feature type="domain" description="Sialidase" evidence="2">
    <location>
        <begin position="72"/>
        <end position="183"/>
    </location>
</feature>
<evidence type="ECO:0000313" key="3">
    <source>
        <dbReference type="EnsemblProtists" id="EOD31999"/>
    </source>
</evidence>
<dbReference type="AlphaFoldDB" id="A0A0D3K8B4"/>
<reference evidence="4" key="1">
    <citation type="journal article" date="2013" name="Nature">
        <title>Pan genome of the phytoplankton Emiliania underpins its global distribution.</title>
        <authorList>
            <person name="Read B.A."/>
            <person name="Kegel J."/>
            <person name="Klute M.J."/>
            <person name="Kuo A."/>
            <person name="Lefebvre S.C."/>
            <person name="Maumus F."/>
            <person name="Mayer C."/>
            <person name="Miller J."/>
            <person name="Monier A."/>
            <person name="Salamov A."/>
            <person name="Young J."/>
            <person name="Aguilar M."/>
            <person name="Claverie J.M."/>
            <person name="Frickenhaus S."/>
            <person name="Gonzalez K."/>
            <person name="Herman E.K."/>
            <person name="Lin Y.C."/>
            <person name="Napier J."/>
            <person name="Ogata H."/>
            <person name="Sarno A.F."/>
            <person name="Shmutz J."/>
            <person name="Schroeder D."/>
            <person name="de Vargas C."/>
            <person name="Verret F."/>
            <person name="von Dassow P."/>
            <person name="Valentin K."/>
            <person name="Van de Peer Y."/>
            <person name="Wheeler G."/>
            <person name="Dacks J.B."/>
            <person name="Delwiche C.F."/>
            <person name="Dyhrman S.T."/>
            <person name="Glockner G."/>
            <person name="John U."/>
            <person name="Richards T."/>
            <person name="Worden A.Z."/>
            <person name="Zhang X."/>
            <person name="Grigoriev I.V."/>
            <person name="Allen A.E."/>
            <person name="Bidle K."/>
            <person name="Borodovsky M."/>
            <person name="Bowler C."/>
            <person name="Brownlee C."/>
            <person name="Cock J.M."/>
            <person name="Elias M."/>
            <person name="Gladyshev V.N."/>
            <person name="Groth M."/>
            <person name="Guda C."/>
            <person name="Hadaegh A."/>
            <person name="Iglesias-Rodriguez M.D."/>
            <person name="Jenkins J."/>
            <person name="Jones B.M."/>
            <person name="Lawson T."/>
            <person name="Leese F."/>
            <person name="Lindquist E."/>
            <person name="Lobanov A."/>
            <person name="Lomsadze A."/>
            <person name="Malik S.B."/>
            <person name="Marsh M.E."/>
            <person name="Mackinder L."/>
            <person name="Mock T."/>
            <person name="Mueller-Roeber B."/>
            <person name="Pagarete A."/>
            <person name="Parker M."/>
            <person name="Probert I."/>
            <person name="Quesneville H."/>
            <person name="Raines C."/>
            <person name="Rensing S.A."/>
            <person name="Riano-Pachon D.M."/>
            <person name="Richier S."/>
            <person name="Rokitta S."/>
            <person name="Shiraiwa Y."/>
            <person name="Soanes D.M."/>
            <person name="van der Giezen M."/>
            <person name="Wahlund T.M."/>
            <person name="Williams B."/>
            <person name="Wilson W."/>
            <person name="Wolfe G."/>
            <person name="Wurch L.L."/>
        </authorList>
    </citation>
    <scope>NUCLEOTIDE SEQUENCE</scope>
</reference>
<dbReference type="InterPro" id="IPR036278">
    <property type="entry name" value="Sialidase_sf"/>
</dbReference>
<name>A0A0D3K8B4_EMIH1</name>
<dbReference type="CDD" id="cd15482">
    <property type="entry name" value="Sialidase_non-viral"/>
    <property type="match status" value="1"/>
</dbReference>
<evidence type="ECO:0000259" key="2">
    <source>
        <dbReference type="Pfam" id="PF13088"/>
    </source>
</evidence>
<dbReference type="GO" id="GO:0004308">
    <property type="term" value="F:exo-alpha-sialidase activity"/>
    <property type="evidence" value="ECO:0007669"/>
    <property type="project" value="InterPro"/>
</dbReference>
<dbReference type="SUPFAM" id="SSF50939">
    <property type="entry name" value="Sialidases"/>
    <property type="match status" value="1"/>
</dbReference>